<evidence type="ECO:0000313" key="9">
    <source>
        <dbReference type="EMBL" id="OUC42969.1"/>
    </source>
</evidence>
<organism evidence="9 10">
    <name type="scientific">Trichinella nativa</name>
    <dbReference type="NCBI Taxonomy" id="6335"/>
    <lineage>
        <taxon>Eukaryota</taxon>
        <taxon>Metazoa</taxon>
        <taxon>Ecdysozoa</taxon>
        <taxon>Nematoda</taxon>
        <taxon>Enoplea</taxon>
        <taxon>Dorylaimia</taxon>
        <taxon>Trichinellida</taxon>
        <taxon>Trichinellidae</taxon>
        <taxon>Trichinella</taxon>
    </lineage>
</organism>
<dbReference type="GO" id="GO:0005385">
    <property type="term" value="F:zinc ion transmembrane transporter activity"/>
    <property type="evidence" value="ECO:0007669"/>
    <property type="project" value="TreeGrafter"/>
</dbReference>
<comment type="caution">
    <text evidence="9">The sequence shown here is derived from an EMBL/GenBank/DDBJ whole genome shotgun (WGS) entry which is preliminary data.</text>
</comment>
<evidence type="ECO:0000256" key="1">
    <source>
        <dbReference type="ARBA" id="ARBA00004141"/>
    </source>
</evidence>
<reference evidence="9 10" key="1">
    <citation type="submission" date="2015-04" db="EMBL/GenBank/DDBJ databases">
        <title>Draft genome of the roundworm Trichinella nativa.</title>
        <authorList>
            <person name="Mitreva M."/>
        </authorList>
    </citation>
    <scope>NUCLEOTIDE SEQUENCE [LARGE SCALE GENOMIC DNA]</scope>
    <source>
        <strain evidence="9 10">ISS45</strain>
    </source>
</reference>
<keyword evidence="4" id="KW-0813">Transport</keyword>
<dbReference type="SUPFAM" id="SSF161111">
    <property type="entry name" value="Cation efflux protein transmembrane domain-like"/>
    <property type="match status" value="1"/>
</dbReference>
<evidence type="ECO:0000256" key="4">
    <source>
        <dbReference type="ARBA" id="ARBA00022906"/>
    </source>
</evidence>
<evidence type="ECO:0000256" key="5">
    <source>
        <dbReference type="ARBA" id="ARBA00022989"/>
    </source>
</evidence>
<dbReference type="EMBL" id="LVZM01016075">
    <property type="protein sequence ID" value="OUC42969.1"/>
    <property type="molecule type" value="Genomic_DNA"/>
</dbReference>
<dbReference type="InterPro" id="IPR002524">
    <property type="entry name" value="Cation_efflux"/>
</dbReference>
<evidence type="ECO:0000259" key="8">
    <source>
        <dbReference type="Pfam" id="PF01545"/>
    </source>
</evidence>
<gene>
    <name evidence="9" type="ORF">D917_02610</name>
</gene>
<dbReference type="GO" id="GO:0005886">
    <property type="term" value="C:plasma membrane"/>
    <property type="evidence" value="ECO:0007669"/>
    <property type="project" value="TreeGrafter"/>
</dbReference>
<keyword evidence="4" id="KW-0864">Zinc transport</keyword>
<keyword evidence="4" id="KW-0862">Zinc</keyword>
<dbReference type="Proteomes" id="UP000243006">
    <property type="component" value="Unassembled WGS sequence"/>
</dbReference>
<dbReference type="InterPro" id="IPR027469">
    <property type="entry name" value="Cation_efflux_TMD_sf"/>
</dbReference>
<keyword evidence="5 7" id="KW-1133">Transmembrane helix</keyword>
<feature type="domain" description="Cation efflux protein transmembrane" evidence="8">
    <location>
        <begin position="56"/>
        <end position="155"/>
    </location>
</feature>
<feature type="transmembrane region" description="Helical" evidence="7">
    <location>
        <begin position="140"/>
        <end position="158"/>
    </location>
</feature>
<dbReference type="GO" id="GO:0010043">
    <property type="term" value="P:response to zinc ion"/>
    <property type="evidence" value="ECO:0007669"/>
    <property type="project" value="TreeGrafter"/>
</dbReference>
<accession>A0A1Y3EHC2</accession>
<name>A0A1Y3EHC2_9BILA</name>
<evidence type="ECO:0000256" key="3">
    <source>
        <dbReference type="ARBA" id="ARBA00022692"/>
    </source>
</evidence>
<evidence type="ECO:0000256" key="6">
    <source>
        <dbReference type="ARBA" id="ARBA00023136"/>
    </source>
</evidence>
<dbReference type="AlphaFoldDB" id="A0A1Y3EHC2"/>
<comment type="subcellular location">
    <subcellularLocation>
        <location evidence="1">Membrane</location>
        <topology evidence="1">Multi-pass membrane protein</topology>
    </subcellularLocation>
</comment>
<dbReference type="InterPro" id="IPR050681">
    <property type="entry name" value="CDF/SLC30A"/>
</dbReference>
<comment type="similarity">
    <text evidence="2">Belongs to the cation diffusion facilitator (CDF) transporter (TC 2.A.4) family. SLC30A subfamily.</text>
</comment>
<keyword evidence="6 7" id="KW-0472">Membrane</keyword>
<dbReference type="Pfam" id="PF01545">
    <property type="entry name" value="Cation_efflux"/>
    <property type="match status" value="1"/>
</dbReference>
<feature type="transmembrane region" description="Helical" evidence="7">
    <location>
        <begin position="106"/>
        <end position="128"/>
    </location>
</feature>
<sequence length="159" mass="17909">MVDNYSFEQEKVPIYRQSAAALKFRPCEKMIEMKKSDCKHSYFPDYQSSSSHICSCGYFAGSLAIMTDAAHLLTDLASFLISLFSMYVASRPATRRMSFGWHRAEVLGALVSVILIWVITGILVYIAIERLIYKTFDIDAKVMMITAAVGVLVNLMQVE</sequence>
<protein>
    <recommendedName>
        <fullName evidence="8">Cation efflux protein transmembrane domain-containing protein</fullName>
    </recommendedName>
</protein>
<keyword evidence="4" id="KW-0406">Ion transport</keyword>
<evidence type="ECO:0000256" key="7">
    <source>
        <dbReference type="SAM" id="Phobius"/>
    </source>
</evidence>
<proteinExistence type="inferred from homology"/>
<keyword evidence="3 7" id="KW-0812">Transmembrane</keyword>
<dbReference type="PANTHER" id="PTHR11562:SF17">
    <property type="entry name" value="RE54080P-RELATED"/>
    <property type="match status" value="1"/>
</dbReference>
<dbReference type="Gene3D" id="1.20.1510.10">
    <property type="entry name" value="Cation efflux protein transmembrane domain"/>
    <property type="match status" value="1"/>
</dbReference>
<evidence type="ECO:0000256" key="2">
    <source>
        <dbReference type="ARBA" id="ARBA00008873"/>
    </source>
</evidence>
<evidence type="ECO:0000313" key="10">
    <source>
        <dbReference type="Proteomes" id="UP000243006"/>
    </source>
</evidence>
<dbReference type="InterPro" id="IPR058533">
    <property type="entry name" value="Cation_efflux_TM"/>
</dbReference>
<dbReference type="PANTHER" id="PTHR11562">
    <property type="entry name" value="CATION EFFLUX PROTEIN/ ZINC TRANSPORTER"/>
    <property type="match status" value="1"/>
</dbReference>
<dbReference type="NCBIfam" id="TIGR01297">
    <property type="entry name" value="CDF"/>
    <property type="match status" value="1"/>
</dbReference>